<evidence type="ECO:0000313" key="6">
    <source>
        <dbReference type="Proteomes" id="UP000325113"/>
    </source>
</evidence>
<dbReference type="SUPFAM" id="SSF56300">
    <property type="entry name" value="Metallo-dependent phosphatases"/>
    <property type="match status" value="1"/>
</dbReference>
<dbReference type="GO" id="GO:0000398">
    <property type="term" value="P:mRNA splicing, via spliceosome"/>
    <property type="evidence" value="ECO:0007669"/>
    <property type="project" value="TreeGrafter"/>
</dbReference>
<dbReference type="AlphaFoldDB" id="A0A5A8DHS4"/>
<evidence type="ECO:0000313" key="5">
    <source>
        <dbReference type="Proteomes" id="UP000324907"/>
    </source>
</evidence>
<reference evidence="5 6" key="1">
    <citation type="submission" date="2019-07" db="EMBL/GenBank/DDBJ databases">
        <title>Genomes of Cafeteria roenbergensis.</title>
        <authorList>
            <person name="Fischer M.G."/>
            <person name="Hackl T."/>
            <person name="Roman M."/>
        </authorList>
    </citation>
    <scope>NUCLEOTIDE SEQUENCE [LARGE SCALE GENOMIC DNA]</scope>
    <source>
        <strain evidence="3 6">Cflag</strain>
        <strain evidence="4 5">RCC970-E3</strain>
    </source>
</reference>
<protein>
    <recommendedName>
        <fullName evidence="2">Lariat debranching enzyme C-terminal domain-containing protein</fullName>
    </recommendedName>
</protein>
<evidence type="ECO:0000313" key="4">
    <source>
        <dbReference type="EMBL" id="KAA0163331.1"/>
    </source>
</evidence>
<comment type="caution">
    <text evidence="4">The sequence shown here is derived from an EMBL/GenBank/DDBJ whole genome shotgun (WGS) entry which is preliminary data.</text>
</comment>
<dbReference type="InterPro" id="IPR007708">
    <property type="entry name" value="DBR1_C"/>
</dbReference>
<dbReference type="Proteomes" id="UP000325113">
    <property type="component" value="Unassembled WGS sequence"/>
</dbReference>
<evidence type="ECO:0000259" key="2">
    <source>
        <dbReference type="SMART" id="SM01124"/>
    </source>
</evidence>
<sequence length="559" mass="59040">MSQPGQEWPRRSAPQRDAKGRRVVRIAVEGCAHGELDSIFEAVEHAERFEGVPIDLVLCCGDFQAVRNEQDLETMQCPLKYRSMNTFYKYYSGEKAVPRPVVFIGGNHEASSHLQELPLGGWAAPGVYFLGNSGVVKFRGVRIGGMSGIFKSHDFWKPRRERPPFYGGSMSAVYHQRWQETAMLLALRSDRSDGPAGAEAGSAKDAAAAPRPGLDVCASHDWPISAVSRGHWRSLKRHFQSDIHRGQLGSPAASLVLRSLRPAFWFSAHLHCKYAALLRHPMQPPPADVLAGAGELAAEEAAEAARVASQGRGGDSGGDGEGPAAEAPAVTRFLALDKPIPGRSFLHVVEVPIPDHVGDEEASLASLCFDPEWCAVLRNAFGKAAAAAARPAVPQGTLALSGERLAPSREDVGAAEAALRAAFGAGDWSGGAGAAPASEGSSVAGPVAIPPQCPQTVPAFRCPEGFDPSSSTGSSCAGGHGDGNPARRGRMATQWGYPGPRMPQPAPRGSPQTDALALALELDHAAFNGVPFAGPLAPEEYERIPAAEASADDNELSLD</sequence>
<organism evidence="4 5">
    <name type="scientific">Cafeteria roenbergensis</name>
    <name type="common">Marine flagellate</name>
    <dbReference type="NCBI Taxonomy" id="33653"/>
    <lineage>
        <taxon>Eukaryota</taxon>
        <taxon>Sar</taxon>
        <taxon>Stramenopiles</taxon>
        <taxon>Bigyra</taxon>
        <taxon>Opalozoa</taxon>
        <taxon>Bicosoecida</taxon>
        <taxon>Cafeteriaceae</taxon>
        <taxon>Cafeteria</taxon>
    </lineage>
</organism>
<accession>A0A5A8DHS4</accession>
<dbReference type="PANTHER" id="PTHR12849:SF0">
    <property type="entry name" value="LARIAT DEBRANCHING ENZYME"/>
    <property type="match status" value="1"/>
</dbReference>
<feature type="domain" description="Lariat debranching enzyme C-terminal" evidence="2">
    <location>
        <begin position="321"/>
        <end position="526"/>
    </location>
</feature>
<dbReference type="Pfam" id="PF00149">
    <property type="entry name" value="Metallophos"/>
    <property type="match status" value="1"/>
</dbReference>
<dbReference type="InterPro" id="IPR029052">
    <property type="entry name" value="Metallo-depent_PP-like"/>
</dbReference>
<gene>
    <name evidence="4" type="ORF">FNF28_04251</name>
    <name evidence="3" type="ORF">FNF31_05586</name>
</gene>
<dbReference type="SMART" id="SM01124">
    <property type="entry name" value="DBR1"/>
    <property type="match status" value="1"/>
</dbReference>
<evidence type="ECO:0000313" key="3">
    <source>
        <dbReference type="EMBL" id="KAA0158083.1"/>
    </source>
</evidence>
<dbReference type="GO" id="GO:0005634">
    <property type="term" value="C:nucleus"/>
    <property type="evidence" value="ECO:0007669"/>
    <property type="project" value="TreeGrafter"/>
</dbReference>
<proteinExistence type="predicted"/>
<evidence type="ECO:0000256" key="1">
    <source>
        <dbReference type="SAM" id="MobiDB-lite"/>
    </source>
</evidence>
<dbReference type="Proteomes" id="UP000324907">
    <property type="component" value="Unassembled WGS sequence"/>
</dbReference>
<dbReference type="PANTHER" id="PTHR12849">
    <property type="entry name" value="RNA LARIAT DEBRANCHING ENZYME"/>
    <property type="match status" value="1"/>
</dbReference>
<feature type="region of interest" description="Disordered" evidence="1">
    <location>
        <begin position="464"/>
        <end position="512"/>
    </location>
</feature>
<dbReference type="EMBL" id="VLTL01000067">
    <property type="protein sequence ID" value="KAA0163331.1"/>
    <property type="molecule type" value="Genomic_DNA"/>
</dbReference>
<dbReference type="InterPro" id="IPR004843">
    <property type="entry name" value="Calcineurin-like_PHP"/>
</dbReference>
<dbReference type="Pfam" id="PF05011">
    <property type="entry name" value="DBR1"/>
    <property type="match status" value="1"/>
</dbReference>
<feature type="region of interest" description="Disordered" evidence="1">
    <location>
        <begin position="302"/>
        <end position="325"/>
    </location>
</feature>
<dbReference type="EMBL" id="VLTM01000072">
    <property type="protein sequence ID" value="KAA0158083.1"/>
    <property type="molecule type" value="Genomic_DNA"/>
</dbReference>
<feature type="compositionally biased region" description="Gly residues" evidence="1">
    <location>
        <begin position="311"/>
        <end position="321"/>
    </location>
</feature>
<name>A0A5A8DHS4_CAFRO</name>
<dbReference type="GO" id="GO:0008419">
    <property type="term" value="F:RNA lariat debranching enzyme activity"/>
    <property type="evidence" value="ECO:0007669"/>
    <property type="project" value="TreeGrafter"/>
</dbReference>